<dbReference type="PANTHER" id="PTHR47227">
    <property type="entry name" value="DNA-DIRECTED RNA POLYMERASE SUBUNIT K"/>
    <property type="match status" value="1"/>
</dbReference>
<dbReference type="InterPro" id="IPR036161">
    <property type="entry name" value="RPB6/omega-like_sf"/>
</dbReference>
<protein>
    <submittedName>
        <fullName evidence="4">Uncharacterized protein</fullName>
    </submittedName>
</protein>
<sequence>MSASEEEHITTDDDETLEDSDDSQIGEESPADAELSTANNVVAGFPNSSDDSSDDSEEETLQKFDRDVITDHISLYHPETKTHNDEEINALSVVTRNKYGDVIDPLHNTTPILTKFEKAKILGIRSKQLDEGAESFVQVPPNVISSYTIALMELKEKKIPFIIRRPIPNGGSEYWKITDLEII</sequence>
<reference evidence="4" key="1">
    <citation type="journal article" date="2020" name="Nature">
        <title>Giant virus diversity and host interactions through global metagenomics.</title>
        <authorList>
            <person name="Schulz F."/>
            <person name="Roux S."/>
            <person name="Paez-Espino D."/>
            <person name="Jungbluth S."/>
            <person name="Walsh D.A."/>
            <person name="Denef V.J."/>
            <person name="McMahon K.D."/>
            <person name="Konstantinidis K.T."/>
            <person name="Eloe-Fadrosh E.A."/>
            <person name="Kyrpides N.C."/>
            <person name="Woyke T."/>
        </authorList>
    </citation>
    <scope>NUCLEOTIDE SEQUENCE</scope>
    <source>
        <strain evidence="4">GVMAG-S-1074260-58</strain>
    </source>
</reference>
<evidence type="ECO:0000313" key="4">
    <source>
        <dbReference type="EMBL" id="QHU09207.1"/>
    </source>
</evidence>
<feature type="compositionally biased region" description="Basic and acidic residues" evidence="3">
    <location>
        <begin position="1"/>
        <end position="11"/>
    </location>
</feature>
<proteinExistence type="predicted"/>
<dbReference type="InterPro" id="IPR006110">
    <property type="entry name" value="Pol_omega/Rpo6/RPB6"/>
</dbReference>
<dbReference type="AlphaFoldDB" id="A0A6C0JXV9"/>
<dbReference type="GO" id="GO:0003677">
    <property type="term" value="F:DNA binding"/>
    <property type="evidence" value="ECO:0007669"/>
    <property type="project" value="InterPro"/>
</dbReference>
<dbReference type="GO" id="GO:0006360">
    <property type="term" value="P:transcription by RNA polymerase I"/>
    <property type="evidence" value="ECO:0007669"/>
    <property type="project" value="TreeGrafter"/>
</dbReference>
<organism evidence="4">
    <name type="scientific">viral metagenome</name>
    <dbReference type="NCBI Taxonomy" id="1070528"/>
    <lineage>
        <taxon>unclassified sequences</taxon>
        <taxon>metagenomes</taxon>
        <taxon>organismal metagenomes</taxon>
    </lineage>
</organism>
<dbReference type="GO" id="GO:0006366">
    <property type="term" value="P:transcription by RNA polymerase II"/>
    <property type="evidence" value="ECO:0007669"/>
    <property type="project" value="TreeGrafter"/>
</dbReference>
<keyword evidence="1" id="KW-0240">DNA-directed RNA polymerase</keyword>
<dbReference type="GO" id="GO:0042797">
    <property type="term" value="P:tRNA transcription by RNA polymerase III"/>
    <property type="evidence" value="ECO:0007669"/>
    <property type="project" value="TreeGrafter"/>
</dbReference>
<dbReference type="GO" id="GO:0005665">
    <property type="term" value="C:RNA polymerase II, core complex"/>
    <property type="evidence" value="ECO:0007669"/>
    <property type="project" value="TreeGrafter"/>
</dbReference>
<accession>A0A6C0JXV9</accession>
<dbReference type="EMBL" id="MN740706">
    <property type="protein sequence ID" value="QHU09207.1"/>
    <property type="molecule type" value="Genomic_DNA"/>
</dbReference>
<dbReference type="Pfam" id="PF01192">
    <property type="entry name" value="RNA_pol_Rpb6"/>
    <property type="match status" value="1"/>
</dbReference>
<evidence type="ECO:0000256" key="2">
    <source>
        <dbReference type="ARBA" id="ARBA00023163"/>
    </source>
</evidence>
<dbReference type="GO" id="GO:0005666">
    <property type="term" value="C:RNA polymerase III complex"/>
    <property type="evidence" value="ECO:0007669"/>
    <property type="project" value="TreeGrafter"/>
</dbReference>
<keyword evidence="2" id="KW-0804">Transcription</keyword>
<feature type="region of interest" description="Disordered" evidence="3">
    <location>
        <begin position="1"/>
        <end position="60"/>
    </location>
</feature>
<dbReference type="GO" id="GO:0005736">
    <property type="term" value="C:RNA polymerase I complex"/>
    <property type="evidence" value="ECO:0007669"/>
    <property type="project" value="TreeGrafter"/>
</dbReference>
<evidence type="ECO:0000256" key="1">
    <source>
        <dbReference type="ARBA" id="ARBA00022478"/>
    </source>
</evidence>
<evidence type="ECO:0000256" key="3">
    <source>
        <dbReference type="SAM" id="MobiDB-lite"/>
    </source>
</evidence>
<dbReference type="PANTHER" id="PTHR47227:SF5">
    <property type="entry name" value="DNA-DIRECTED RNA POLYMERASES I, II, AND III SUBUNIT RPABC2"/>
    <property type="match status" value="1"/>
</dbReference>
<dbReference type="Gene3D" id="3.90.940.10">
    <property type="match status" value="1"/>
</dbReference>
<name>A0A6C0JXV9_9ZZZZ</name>
<feature type="compositionally biased region" description="Acidic residues" evidence="3">
    <location>
        <begin position="12"/>
        <end position="31"/>
    </location>
</feature>
<dbReference type="SUPFAM" id="SSF63562">
    <property type="entry name" value="RPB6/omega subunit-like"/>
    <property type="match status" value="1"/>
</dbReference>
<dbReference type="GO" id="GO:0003899">
    <property type="term" value="F:DNA-directed RNA polymerase activity"/>
    <property type="evidence" value="ECO:0007669"/>
    <property type="project" value="InterPro"/>
</dbReference>